<comment type="catalytic activity">
    <reaction evidence="12">
        <text>Fe-coproporphyrin III + H2O2 + H(+) = harderoheme III + CO2 + 2 H2O</text>
        <dbReference type="Rhea" id="RHEA:57940"/>
        <dbReference type="ChEBI" id="CHEBI:15377"/>
        <dbReference type="ChEBI" id="CHEBI:15378"/>
        <dbReference type="ChEBI" id="CHEBI:16240"/>
        <dbReference type="ChEBI" id="CHEBI:16526"/>
        <dbReference type="ChEBI" id="CHEBI:68438"/>
        <dbReference type="ChEBI" id="CHEBI:142463"/>
    </reaction>
</comment>
<keyword evidence="5 12" id="KW-0560">Oxidoreductase</keyword>
<evidence type="ECO:0000256" key="9">
    <source>
        <dbReference type="ARBA" id="ARBA00030236"/>
    </source>
</evidence>
<feature type="binding site" evidence="12">
    <location>
        <begin position="145"/>
        <end position="149"/>
    </location>
    <ligand>
        <name>Fe-coproporphyrin III</name>
        <dbReference type="ChEBI" id="CHEBI:68438"/>
    </ligand>
</feature>
<evidence type="ECO:0000256" key="7">
    <source>
        <dbReference type="ARBA" id="ARBA00023133"/>
    </source>
</evidence>
<dbReference type="PANTHER" id="PTHR36843">
    <property type="entry name" value="HEME-DEPENDENT PEROXIDASE YWFI-RELATED"/>
    <property type="match status" value="1"/>
</dbReference>
<dbReference type="InterPro" id="IPR031332">
    <property type="entry name" value="CHDC"/>
</dbReference>
<keyword evidence="3 12" id="KW-0349">Heme</keyword>
<dbReference type="GO" id="GO:0004601">
    <property type="term" value="F:peroxidase activity"/>
    <property type="evidence" value="ECO:0007669"/>
    <property type="project" value="UniProtKB-KW"/>
</dbReference>
<dbReference type="EC" id="1.3.98.5" evidence="11 12"/>
<comment type="cofactor">
    <cofactor evidence="12">
        <name>Fe-coproporphyrin III</name>
        <dbReference type="ChEBI" id="CHEBI:68438"/>
    </cofactor>
    <text evidence="12">Fe-coproporphyrin III acts as both substrate and redox cofactor.</text>
</comment>
<keyword evidence="4 12" id="KW-0479">Metal-binding</keyword>
<evidence type="ECO:0000313" key="14">
    <source>
        <dbReference type="Proteomes" id="UP000321558"/>
    </source>
</evidence>
<proteinExistence type="inferred from homology"/>
<dbReference type="EMBL" id="BJYM01000022">
    <property type="protein sequence ID" value="GEN89404.1"/>
    <property type="molecule type" value="Genomic_DNA"/>
</dbReference>
<evidence type="ECO:0000256" key="11">
    <source>
        <dbReference type="ARBA" id="ARBA00050019"/>
    </source>
</evidence>
<keyword evidence="14" id="KW-1185">Reference proteome</keyword>
<evidence type="ECO:0000256" key="6">
    <source>
        <dbReference type="ARBA" id="ARBA00023004"/>
    </source>
</evidence>
<reference evidence="13 14" key="1">
    <citation type="submission" date="2019-07" db="EMBL/GenBank/DDBJ databases">
        <title>Whole genome shotgun sequence of Oceanobacillus sojae NBRC 105379.</title>
        <authorList>
            <person name="Hosoyama A."/>
            <person name="Uohara A."/>
            <person name="Ohji S."/>
            <person name="Ichikawa N."/>
        </authorList>
    </citation>
    <scope>NUCLEOTIDE SEQUENCE [LARGE SCALE GENOMIC DNA]</scope>
    <source>
        <strain evidence="13 14">NBRC 105379</strain>
    </source>
</reference>
<keyword evidence="13" id="KW-0575">Peroxidase</keyword>
<comment type="similarity">
    <text evidence="1 12">Belongs to the ChdC family. Type 1 subfamily.</text>
</comment>
<dbReference type="GO" id="GO:0016634">
    <property type="term" value="F:oxidoreductase activity, acting on the CH-CH group of donors, oxygen as acceptor"/>
    <property type="evidence" value="ECO:0007669"/>
    <property type="project" value="UniProtKB-UniRule"/>
</dbReference>
<dbReference type="GO" id="GO:0046872">
    <property type="term" value="F:metal ion binding"/>
    <property type="evidence" value="ECO:0007669"/>
    <property type="project" value="UniProtKB-KW"/>
</dbReference>
<feature type="binding site" description="axial binding residue" evidence="12">
    <location>
        <position position="172"/>
    </location>
    <ligand>
        <name>Fe-coproporphyrin III</name>
        <dbReference type="ChEBI" id="CHEBI:68438"/>
    </ligand>
    <ligandPart>
        <name>Fe</name>
        <dbReference type="ChEBI" id="CHEBI:18248"/>
    </ligandPart>
</feature>
<gene>
    <name evidence="12" type="primary">chdC</name>
    <name evidence="13" type="ORF">OSO01_41430</name>
</gene>
<keyword evidence="7 12" id="KW-0350">Heme biosynthesis</keyword>
<dbReference type="Gene3D" id="3.30.70.1030">
    <property type="entry name" value="Apc35880, domain 1"/>
    <property type="match status" value="2"/>
</dbReference>
<dbReference type="STRING" id="582851.GCA_900162665_01570"/>
<dbReference type="SUPFAM" id="SSF54909">
    <property type="entry name" value="Dimeric alpha+beta barrel"/>
    <property type="match status" value="1"/>
</dbReference>
<comment type="pathway">
    <text evidence="12">Porphyrin-containing compound metabolism; protoheme biosynthesis.</text>
</comment>
<evidence type="ECO:0000256" key="10">
    <source>
        <dbReference type="ARBA" id="ARBA00049896"/>
    </source>
</evidence>
<dbReference type="AlphaFoldDB" id="A0A511ZPM3"/>
<feature type="active site" evidence="12">
    <location>
        <position position="145"/>
    </location>
</feature>
<name>A0A511ZPM3_9BACI</name>
<sequence length="250" mass="29216">MAEAVVTVDGWSALHDTRHFDWTSWKSISEDERNKAIKEFEELIKQWETVEENKEGSHSIFKVVGNKADLMFIFLRETMDELEEIKTAINKSVLGDFLIPAYSYVSIIEMTMHDPMKAGNDRELSPYVKERLRPIMPKWEHACFYPMARRREPEANWFAIDKEERTKLLYEHGMTGRKYAGKVKEIITGSIGLDEWEWGVTLFAHDPLQFKKIVYEMRFDEVTTKYAEFGDFIMGNYLATDELAGYLALS</sequence>
<evidence type="ECO:0000256" key="12">
    <source>
        <dbReference type="HAMAP-Rule" id="MF_01442"/>
    </source>
</evidence>
<comment type="caution">
    <text evidence="13">The sequence shown here is derived from an EMBL/GenBank/DDBJ whole genome shotgun (WGS) entry which is preliminary data.</text>
</comment>
<dbReference type="PANTHER" id="PTHR36843:SF1">
    <property type="entry name" value="COPROHEME DECARBOXYLASE"/>
    <property type="match status" value="1"/>
</dbReference>
<dbReference type="HAMAP" id="MF_01442">
    <property type="entry name" value="Coproheme_decarbox_1"/>
    <property type="match status" value="1"/>
</dbReference>
<dbReference type="InterPro" id="IPR011008">
    <property type="entry name" value="Dimeric_a/b-barrel"/>
</dbReference>
<dbReference type="Proteomes" id="UP000321558">
    <property type="component" value="Unassembled WGS sequence"/>
</dbReference>
<dbReference type="GO" id="GO:0020037">
    <property type="term" value="F:heme binding"/>
    <property type="evidence" value="ECO:0007669"/>
    <property type="project" value="InterPro"/>
</dbReference>
<evidence type="ECO:0000256" key="1">
    <source>
        <dbReference type="ARBA" id="ARBA00009276"/>
    </source>
</evidence>
<comment type="catalytic activity">
    <reaction evidence="12">
        <text>harderoheme III + H2O2 + H(+) = heme b + CO2 + 2 H2O</text>
        <dbReference type="Rhea" id="RHEA:57944"/>
        <dbReference type="ChEBI" id="CHEBI:15377"/>
        <dbReference type="ChEBI" id="CHEBI:15378"/>
        <dbReference type="ChEBI" id="CHEBI:16240"/>
        <dbReference type="ChEBI" id="CHEBI:16526"/>
        <dbReference type="ChEBI" id="CHEBI:60344"/>
        <dbReference type="ChEBI" id="CHEBI:142463"/>
    </reaction>
</comment>
<comment type="caution">
    <text evidence="12">Lacks conserved residue(s) required for the propagation of feature annotation.</text>
</comment>
<evidence type="ECO:0000313" key="13">
    <source>
        <dbReference type="EMBL" id="GEN89404.1"/>
    </source>
</evidence>
<dbReference type="Pfam" id="PF06778">
    <property type="entry name" value="Chlor_dismutase"/>
    <property type="match status" value="1"/>
</dbReference>
<evidence type="ECO:0000256" key="3">
    <source>
        <dbReference type="ARBA" id="ARBA00022617"/>
    </source>
</evidence>
<comment type="catalytic activity">
    <reaction evidence="10">
        <text>Fe-coproporphyrin III + 2 H2O2 + 2 H(+) = heme b + 2 CO2 + 4 H2O</text>
        <dbReference type="Rhea" id="RHEA:56516"/>
        <dbReference type="ChEBI" id="CHEBI:15377"/>
        <dbReference type="ChEBI" id="CHEBI:15378"/>
        <dbReference type="ChEBI" id="CHEBI:16240"/>
        <dbReference type="ChEBI" id="CHEBI:16526"/>
        <dbReference type="ChEBI" id="CHEBI:60344"/>
        <dbReference type="ChEBI" id="CHEBI:68438"/>
        <dbReference type="EC" id="1.3.98.5"/>
    </reaction>
    <physiologicalReaction direction="left-to-right" evidence="10">
        <dbReference type="Rhea" id="RHEA:56517"/>
    </physiologicalReaction>
</comment>
<dbReference type="RefSeq" id="WP_147212300.1">
    <property type="nucleotide sequence ID" value="NZ_BJYM01000022.1"/>
</dbReference>
<keyword evidence="6 12" id="KW-0408">Iron</keyword>
<dbReference type="NCBIfam" id="NF008913">
    <property type="entry name" value="PRK12276.1"/>
    <property type="match status" value="1"/>
</dbReference>
<dbReference type="OrthoDB" id="9773646at2"/>
<dbReference type="GO" id="GO:0006785">
    <property type="term" value="P:heme B biosynthetic process"/>
    <property type="evidence" value="ECO:0007669"/>
    <property type="project" value="UniProtKB-UniRule"/>
</dbReference>
<comment type="function">
    <text evidence="12">Involved in coproporphyrin-dependent heme b biosynthesis. Catalyzes the decarboxylation of Fe-coproporphyrin III (coproheme) to heme b (protoheme IX), the last step of the pathway. The reaction occurs in a stepwise manner with a three-propionate intermediate.</text>
</comment>
<accession>A0A511ZPM3</accession>
<feature type="binding site" evidence="12">
    <location>
        <position position="131"/>
    </location>
    <ligand>
        <name>Fe-coproporphyrin III</name>
        <dbReference type="ChEBI" id="CHEBI:68438"/>
    </ligand>
</feature>
<dbReference type="InterPro" id="IPR010644">
    <property type="entry name" value="ChdC/CLD"/>
</dbReference>
<evidence type="ECO:0000256" key="8">
    <source>
        <dbReference type="ARBA" id="ARBA00029882"/>
    </source>
</evidence>
<evidence type="ECO:0000256" key="2">
    <source>
        <dbReference type="ARBA" id="ARBA00014413"/>
    </source>
</evidence>
<evidence type="ECO:0000256" key="4">
    <source>
        <dbReference type="ARBA" id="ARBA00022723"/>
    </source>
</evidence>
<protein>
    <recommendedName>
        <fullName evidence="2 12">Coproheme decarboxylase</fullName>
        <ecNumber evidence="11 12">1.3.98.5</ecNumber>
    </recommendedName>
    <alternativeName>
        <fullName evidence="8 12">Coproheme III oxidative decarboxylase</fullName>
    </alternativeName>
    <alternativeName>
        <fullName evidence="9 12">Hydrogen peroxide-dependent heme synthase</fullName>
    </alternativeName>
</protein>
<evidence type="ECO:0000256" key="5">
    <source>
        <dbReference type="ARBA" id="ARBA00023002"/>
    </source>
</evidence>
<organism evidence="13 14">
    <name type="scientific">Oceanobacillus sojae</name>
    <dbReference type="NCBI Taxonomy" id="582851"/>
    <lineage>
        <taxon>Bacteria</taxon>
        <taxon>Bacillati</taxon>
        <taxon>Bacillota</taxon>
        <taxon>Bacilli</taxon>
        <taxon>Bacillales</taxon>
        <taxon>Bacillaceae</taxon>
        <taxon>Oceanobacillus</taxon>
    </lineage>
</organism>